<protein>
    <recommendedName>
        <fullName evidence="1">PRC-barrel domain-containing protein</fullName>
    </recommendedName>
</protein>
<feature type="domain" description="PRC-barrel" evidence="1">
    <location>
        <begin position="87"/>
        <end position="134"/>
    </location>
</feature>
<keyword evidence="3" id="KW-1185">Reference proteome</keyword>
<reference evidence="3" key="1">
    <citation type="journal article" date="2019" name="Int. J. Syst. Evol. Microbiol.">
        <title>The Global Catalogue of Microorganisms (GCM) 10K type strain sequencing project: providing services to taxonomists for standard genome sequencing and annotation.</title>
        <authorList>
            <consortium name="The Broad Institute Genomics Platform"/>
            <consortium name="The Broad Institute Genome Sequencing Center for Infectious Disease"/>
            <person name="Wu L."/>
            <person name="Ma J."/>
        </authorList>
    </citation>
    <scope>NUCLEOTIDE SEQUENCE [LARGE SCALE GENOMIC DNA]</scope>
    <source>
        <strain evidence="3">JCM 17688</strain>
    </source>
</reference>
<dbReference type="Gene3D" id="2.30.30.240">
    <property type="entry name" value="PRC-barrel domain"/>
    <property type="match status" value="2"/>
</dbReference>
<proteinExistence type="predicted"/>
<evidence type="ECO:0000259" key="1">
    <source>
        <dbReference type="Pfam" id="PF05239"/>
    </source>
</evidence>
<organism evidence="2 3">
    <name type="scientific">Tsukamurella soli</name>
    <dbReference type="NCBI Taxonomy" id="644556"/>
    <lineage>
        <taxon>Bacteria</taxon>
        <taxon>Bacillati</taxon>
        <taxon>Actinomycetota</taxon>
        <taxon>Actinomycetes</taxon>
        <taxon>Mycobacteriales</taxon>
        <taxon>Tsukamurellaceae</taxon>
        <taxon>Tsukamurella</taxon>
    </lineage>
</organism>
<evidence type="ECO:0000313" key="3">
    <source>
        <dbReference type="Proteomes" id="UP001500635"/>
    </source>
</evidence>
<dbReference type="SUPFAM" id="SSF50346">
    <property type="entry name" value="PRC-barrel domain"/>
    <property type="match status" value="2"/>
</dbReference>
<dbReference type="InterPro" id="IPR011033">
    <property type="entry name" value="PRC_barrel-like_sf"/>
</dbReference>
<gene>
    <name evidence="2" type="ORF">GCM10023147_10520</name>
</gene>
<name>A0ABP8J8B9_9ACTN</name>
<dbReference type="InterPro" id="IPR027275">
    <property type="entry name" value="PRC-brl_dom"/>
</dbReference>
<dbReference type="Pfam" id="PF05239">
    <property type="entry name" value="PRC"/>
    <property type="match status" value="1"/>
</dbReference>
<dbReference type="Proteomes" id="UP001500635">
    <property type="component" value="Unassembled WGS sequence"/>
</dbReference>
<dbReference type="RefSeq" id="WP_344991887.1">
    <property type="nucleotide sequence ID" value="NZ_BAABFR010000010.1"/>
</dbReference>
<evidence type="ECO:0000313" key="2">
    <source>
        <dbReference type="EMBL" id="GAA4386788.1"/>
    </source>
</evidence>
<comment type="caution">
    <text evidence="2">The sequence shown here is derived from an EMBL/GenBank/DDBJ whole genome shotgun (WGS) entry which is preliminary data.</text>
</comment>
<sequence length="143" mass="15211">MRFSETVGRQVVSATTAATVGKIDELVIDPRVRSVVGMTLKKTDHGDTLRWSDVDAFGVDAVIVSGAEKLTETPPDLVGLCGKDHRALGKRLLDTNGDELGRVDDVEFDPRSGDVTALVLADGRVPGTRLVGIGSYAVVVQHD</sequence>
<dbReference type="EMBL" id="BAABFR010000010">
    <property type="protein sequence ID" value="GAA4386788.1"/>
    <property type="molecule type" value="Genomic_DNA"/>
</dbReference>
<accession>A0ABP8J8B9</accession>